<dbReference type="RefSeq" id="WP_344057672.1">
    <property type="nucleotide sequence ID" value="NZ_BAAAPU010000002.1"/>
</dbReference>
<protein>
    <submittedName>
        <fullName evidence="2">Uncharacterized protein</fullName>
    </submittedName>
</protein>
<evidence type="ECO:0000313" key="2">
    <source>
        <dbReference type="EMBL" id="GAA1966376.1"/>
    </source>
</evidence>
<evidence type="ECO:0000313" key="3">
    <source>
        <dbReference type="Proteomes" id="UP001500013"/>
    </source>
</evidence>
<feature type="region of interest" description="Disordered" evidence="1">
    <location>
        <begin position="153"/>
        <end position="184"/>
    </location>
</feature>
<accession>A0ABN2RBD8</accession>
<evidence type="ECO:0000256" key="1">
    <source>
        <dbReference type="SAM" id="MobiDB-lite"/>
    </source>
</evidence>
<name>A0ABN2RBD8_9MICO</name>
<dbReference type="EMBL" id="BAAAPU010000002">
    <property type="protein sequence ID" value="GAA1966376.1"/>
    <property type="molecule type" value="Genomic_DNA"/>
</dbReference>
<gene>
    <name evidence="2" type="ORF">GCM10009817_02710</name>
</gene>
<reference evidence="2 3" key="1">
    <citation type="journal article" date="2019" name="Int. J. Syst. Evol. Microbiol.">
        <title>The Global Catalogue of Microorganisms (GCM) 10K type strain sequencing project: providing services to taxonomists for standard genome sequencing and annotation.</title>
        <authorList>
            <consortium name="The Broad Institute Genomics Platform"/>
            <consortium name="The Broad Institute Genome Sequencing Center for Infectious Disease"/>
            <person name="Wu L."/>
            <person name="Ma J."/>
        </authorList>
    </citation>
    <scope>NUCLEOTIDE SEQUENCE [LARGE SCALE GENOMIC DNA]</scope>
    <source>
        <strain evidence="2 3">JCM 15628</strain>
    </source>
</reference>
<proteinExistence type="predicted"/>
<comment type="caution">
    <text evidence="2">The sequence shown here is derived from an EMBL/GenBank/DDBJ whole genome shotgun (WGS) entry which is preliminary data.</text>
</comment>
<keyword evidence="3" id="KW-1185">Reference proteome</keyword>
<sequence>MNLRGRLRNMTAHQSDRSRSEAEVALDVARYKYLLRVSSPQVFDMVHAEVFAQLPVATREAVYRRLCRDLPEELRPTSSDPVELARAAACAQDDDPVYLLRVLRRPGGEAGTTPAPAGRHRADATTYGASVLEASARTAASSPAAAETLLGFDTSMEAAQMHPTHSVPRRGGVDNRPPRAEWQP</sequence>
<feature type="compositionally biased region" description="Basic and acidic residues" evidence="1">
    <location>
        <begin position="171"/>
        <end position="184"/>
    </location>
</feature>
<dbReference type="Proteomes" id="UP001500013">
    <property type="component" value="Unassembled WGS sequence"/>
</dbReference>
<organism evidence="2 3">
    <name type="scientific">Terrabacter lapilli</name>
    <dbReference type="NCBI Taxonomy" id="436231"/>
    <lineage>
        <taxon>Bacteria</taxon>
        <taxon>Bacillati</taxon>
        <taxon>Actinomycetota</taxon>
        <taxon>Actinomycetes</taxon>
        <taxon>Micrococcales</taxon>
        <taxon>Intrasporangiaceae</taxon>
        <taxon>Terrabacter</taxon>
    </lineage>
</organism>